<comment type="caution">
    <text evidence="2">The sequence shown here is derived from an EMBL/GenBank/DDBJ whole genome shotgun (WGS) entry which is preliminary data.</text>
</comment>
<dbReference type="InterPro" id="IPR013783">
    <property type="entry name" value="Ig-like_fold"/>
</dbReference>
<feature type="domain" description="DUF11" evidence="1">
    <location>
        <begin position="57"/>
        <end position="173"/>
    </location>
</feature>
<dbReference type="Pfam" id="PF01345">
    <property type="entry name" value="DUF11"/>
    <property type="match status" value="1"/>
</dbReference>
<protein>
    <recommendedName>
        <fullName evidence="1">DUF11 domain-containing protein</fullName>
    </recommendedName>
</protein>
<dbReference type="AlphaFoldDB" id="A0A8J3UNW0"/>
<accession>A0A8J3UNW0</accession>
<evidence type="ECO:0000259" key="1">
    <source>
        <dbReference type="Pfam" id="PF01345"/>
    </source>
</evidence>
<dbReference type="Proteomes" id="UP000644610">
    <property type="component" value="Unassembled WGS sequence"/>
</dbReference>
<organism evidence="2 3">
    <name type="scientific">Planotetraspora silvatica</name>
    <dbReference type="NCBI Taxonomy" id="234614"/>
    <lineage>
        <taxon>Bacteria</taxon>
        <taxon>Bacillati</taxon>
        <taxon>Actinomycetota</taxon>
        <taxon>Actinomycetes</taxon>
        <taxon>Streptosporangiales</taxon>
        <taxon>Streptosporangiaceae</taxon>
        <taxon>Planotetraspora</taxon>
    </lineage>
</organism>
<dbReference type="EMBL" id="BOOQ01000023">
    <property type="protein sequence ID" value="GII47217.1"/>
    <property type="molecule type" value="Genomic_DNA"/>
</dbReference>
<sequence length="302" mass="32340">MFPLRVERLSACPHTIELISSVRGSGMGRRVVTGLVCVLVAGAPQPALAAEQWGAADLSVGISASPKVAQPGQPLTYHIKVHNDGPGDAVLPVLRVHTPRDFQIINVDVAECTPGRGMNEVICRASQDVLAGGSGSMTITGLIRPGAEGPLRAEARLSSEIVDSDKSDNTAETLTKVDGGADLAVRFGESTRFTRPGHWFAVRAEVRNRGPRVVRDAYVFLQPREARLESATGGRCRRGPAFVGCSLPPIRSGATGLLQLVFRVPSRASHAVDTMATVYSRRLGDRRPNNNKARMRVALRRG</sequence>
<dbReference type="InterPro" id="IPR001434">
    <property type="entry name" value="OmcB-like_DUF11"/>
</dbReference>
<evidence type="ECO:0000313" key="3">
    <source>
        <dbReference type="Proteomes" id="UP000644610"/>
    </source>
</evidence>
<evidence type="ECO:0000313" key="2">
    <source>
        <dbReference type="EMBL" id="GII47217.1"/>
    </source>
</evidence>
<gene>
    <name evidence="2" type="ORF">Psi02_36410</name>
</gene>
<dbReference type="Gene3D" id="2.60.40.10">
    <property type="entry name" value="Immunoglobulins"/>
    <property type="match status" value="1"/>
</dbReference>
<reference evidence="2" key="1">
    <citation type="submission" date="2021-01" db="EMBL/GenBank/DDBJ databases">
        <title>Whole genome shotgun sequence of Planotetraspora silvatica NBRC 100141.</title>
        <authorList>
            <person name="Komaki H."/>
            <person name="Tamura T."/>
        </authorList>
    </citation>
    <scope>NUCLEOTIDE SEQUENCE</scope>
    <source>
        <strain evidence="2">NBRC 100141</strain>
    </source>
</reference>
<proteinExistence type="predicted"/>
<keyword evidence="3" id="KW-1185">Reference proteome</keyword>
<dbReference type="GO" id="GO:0005975">
    <property type="term" value="P:carbohydrate metabolic process"/>
    <property type="evidence" value="ECO:0007669"/>
    <property type="project" value="UniProtKB-ARBA"/>
</dbReference>
<name>A0A8J3UNW0_9ACTN</name>